<gene>
    <name evidence="2" type="ORF">NCTC13337_00587</name>
</gene>
<dbReference type="Pfam" id="PF04359">
    <property type="entry name" value="DUF493"/>
    <property type="match status" value="1"/>
</dbReference>
<dbReference type="InterPro" id="IPR007454">
    <property type="entry name" value="UPF0250_YbeD-like"/>
</dbReference>
<dbReference type="EMBL" id="UHIC01000001">
    <property type="protein sequence ID" value="SUO94138.1"/>
    <property type="molecule type" value="Genomic_DNA"/>
</dbReference>
<dbReference type="Gene3D" id="3.30.70.260">
    <property type="match status" value="1"/>
</dbReference>
<dbReference type="SUPFAM" id="SSF117991">
    <property type="entry name" value="YbeD/HP0495-like"/>
    <property type="match status" value="1"/>
</dbReference>
<dbReference type="GO" id="GO:0005829">
    <property type="term" value="C:cytosol"/>
    <property type="evidence" value="ECO:0007669"/>
    <property type="project" value="TreeGrafter"/>
</dbReference>
<dbReference type="RefSeq" id="WP_072576010.1">
    <property type="nucleotide sequence ID" value="NZ_LWHB01000042.1"/>
</dbReference>
<dbReference type="InterPro" id="IPR027471">
    <property type="entry name" value="YbeD-like_sf"/>
</dbReference>
<sequence length="101" mass="11469">MTDEPKNHPSTDEFSEQETLIEFPARFPIKIMGKNTPEFQSAVLAIINQTIPEKDRIEIREQPSKNGAYLAITVVAMFYDKPTIDNVYQALTDEPLVLMAL</sequence>
<evidence type="ECO:0000313" key="2">
    <source>
        <dbReference type="EMBL" id="SUO94138.1"/>
    </source>
</evidence>
<name>A0A380MPD7_9GAMM</name>
<evidence type="ECO:0000313" key="3">
    <source>
        <dbReference type="Proteomes" id="UP000254601"/>
    </source>
</evidence>
<dbReference type="AlphaFoldDB" id="A0A380MPD7"/>
<organism evidence="2 3">
    <name type="scientific">Suttonella ornithocola</name>
    <dbReference type="NCBI Taxonomy" id="279832"/>
    <lineage>
        <taxon>Bacteria</taxon>
        <taxon>Pseudomonadati</taxon>
        <taxon>Pseudomonadota</taxon>
        <taxon>Gammaproteobacteria</taxon>
        <taxon>Cardiobacteriales</taxon>
        <taxon>Cardiobacteriaceae</taxon>
        <taxon>Suttonella</taxon>
    </lineage>
</organism>
<proteinExistence type="inferred from homology"/>
<dbReference type="Proteomes" id="UP000254601">
    <property type="component" value="Unassembled WGS sequence"/>
</dbReference>
<dbReference type="OrthoDB" id="9793424at2"/>
<dbReference type="PANTHER" id="PTHR38036:SF1">
    <property type="entry name" value="UPF0250 PROTEIN YBED"/>
    <property type="match status" value="1"/>
</dbReference>
<reference evidence="2 3" key="1">
    <citation type="submission" date="2018-06" db="EMBL/GenBank/DDBJ databases">
        <authorList>
            <consortium name="Pathogen Informatics"/>
            <person name="Doyle S."/>
        </authorList>
    </citation>
    <scope>NUCLEOTIDE SEQUENCE [LARGE SCALE GENOMIC DNA]</scope>
    <source>
        <strain evidence="2 3">NCTC13337</strain>
    </source>
</reference>
<comment type="similarity">
    <text evidence="1">Belongs to the UPF0250 family.</text>
</comment>
<keyword evidence="3" id="KW-1185">Reference proteome</keyword>
<dbReference type="PANTHER" id="PTHR38036">
    <property type="entry name" value="UPF0250 PROTEIN YBED"/>
    <property type="match status" value="1"/>
</dbReference>
<accession>A0A380MPD7</accession>
<evidence type="ECO:0000256" key="1">
    <source>
        <dbReference type="ARBA" id="ARBA00008460"/>
    </source>
</evidence>
<protein>
    <submittedName>
        <fullName evidence="2">Uncharacterized conserved protein</fullName>
    </submittedName>
</protein>